<dbReference type="InterPro" id="IPR000743">
    <property type="entry name" value="Glyco_hydro_28"/>
</dbReference>
<evidence type="ECO:0000256" key="3">
    <source>
        <dbReference type="ARBA" id="ARBA00022729"/>
    </source>
</evidence>
<keyword evidence="3" id="KW-0732">Signal</keyword>
<evidence type="ECO:0000256" key="6">
    <source>
        <dbReference type="ARBA" id="ARBA00023157"/>
    </source>
</evidence>
<dbReference type="OrthoDB" id="1546079at2759"/>
<dbReference type="AlphaFoldDB" id="A0A8T1UCB5"/>
<feature type="non-terminal residue" evidence="13">
    <location>
        <position position="679"/>
    </location>
</feature>
<keyword evidence="4" id="KW-0677">Repeat</keyword>
<evidence type="ECO:0000256" key="1">
    <source>
        <dbReference type="ARBA" id="ARBA00008834"/>
    </source>
</evidence>
<dbReference type="VEuPathDB" id="FungiDB:PC110_g20087"/>
<evidence type="ECO:0000256" key="7">
    <source>
        <dbReference type="ARBA" id="ARBA00023295"/>
    </source>
</evidence>
<evidence type="ECO:0000256" key="12">
    <source>
        <dbReference type="SAM" id="MobiDB-lite"/>
    </source>
</evidence>
<comment type="catalytic activity">
    <reaction evidence="9">
        <text>(1,4-alpha-D-galacturonosyl)n+m + H2O = (1,4-alpha-D-galacturonosyl)n + (1,4-alpha-D-galacturonosyl)m.</text>
        <dbReference type="EC" id="3.2.1.15"/>
    </reaction>
</comment>
<gene>
    <name evidence="13" type="ORF">JG687_00009216</name>
</gene>
<comment type="similarity">
    <text evidence="1 11">Belongs to the glycosyl hydrolase 28 family.</text>
</comment>
<feature type="compositionally biased region" description="Low complexity" evidence="12">
    <location>
        <begin position="327"/>
        <end position="346"/>
    </location>
</feature>
<dbReference type="InterPro" id="IPR006626">
    <property type="entry name" value="PbH1"/>
</dbReference>
<protein>
    <recommendedName>
        <fullName evidence="2">endo-polygalacturonase</fullName>
        <ecNumber evidence="2">3.2.1.15</ecNumber>
    </recommendedName>
</protein>
<dbReference type="PROSITE" id="PS00502">
    <property type="entry name" value="POLYGALACTURONASE"/>
    <property type="match status" value="2"/>
</dbReference>
<evidence type="ECO:0000256" key="4">
    <source>
        <dbReference type="ARBA" id="ARBA00022737"/>
    </source>
</evidence>
<dbReference type="PANTHER" id="PTHR31884:SF1">
    <property type="entry name" value="POLYGALACTURONASE"/>
    <property type="match status" value="1"/>
</dbReference>
<evidence type="ECO:0000256" key="9">
    <source>
        <dbReference type="ARBA" id="ARBA00034074"/>
    </source>
</evidence>
<evidence type="ECO:0000256" key="10">
    <source>
        <dbReference type="PROSITE-ProRule" id="PRU10052"/>
    </source>
</evidence>
<dbReference type="FunFam" id="2.160.20.10:FF:000002">
    <property type="entry name" value="Endopolygalacturonase D"/>
    <property type="match status" value="1"/>
</dbReference>
<dbReference type="PANTHER" id="PTHR31884">
    <property type="entry name" value="POLYGALACTURONASE"/>
    <property type="match status" value="1"/>
</dbReference>
<reference evidence="13" key="1">
    <citation type="submission" date="2021-01" db="EMBL/GenBank/DDBJ databases">
        <title>Phytophthora aleatoria, a newly-described species from Pinus radiata is distinct from Phytophthora cactorum isolates based on comparative genomics.</title>
        <authorList>
            <person name="Mcdougal R."/>
            <person name="Panda P."/>
            <person name="Williams N."/>
            <person name="Studholme D.J."/>
        </authorList>
    </citation>
    <scope>NUCLEOTIDE SEQUENCE</scope>
    <source>
        <strain evidence="13">NZFS 3830</strain>
    </source>
</reference>
<evidence type="ECO:0000256" key="2">
    <source>
        <dbReference type="ARBA" id="ARBA00012736"/>
    </source>
</evidence>
<name>A0A8T1UCB5_9STRA</name>
<dbReference type="InterPro" id="IPR022441">
    <property type="entry name" value="Para_beta_helix_rpt-2"/>
</dbReference>
<dbReference type="Pfam" id="PF00295">
    <property type="entry name" value="Glyco_hydro_28"/>
    <property type="match status" value="2"/>
</dbReference>
<comment type="caution">
    <text evidence="13">The sequence shown here is derived from an EMBL/GenBank/DDBJ whole genome shotgun (WGS) entry which is preliminary data.</text>
</comment>
<evidence type="ECO:0000256" key="8">
    <source>
        <dbReference type="ARBA" id="ARBA00023316"/>
    </source>
</evidence>
<dbReference type="GO" id="GO:0045490">
    <property type="term" value="P:pectin catabolic process"/>
    <property type="evidence" value="ECO:0007669"/>
    <property type="project" value="TreeGrafter"/>
</dbReference>
<evidence type="ECO:0000313" key="13">
    <source>
        <dbReference type="EMBL" id="KAG6958734.1"/>
    </source>
</evidence>
<dbReference type="SMART" id="SM00710">
    <property type="entry name" value="PbH1"/>
    <property type="match status" value="12"/>
</dbReference>
<evidence type="ECO:0000256" key="11">
    <source>
        <dbReference type="RuleBase" id="RU361169"/>
    </source>
</evidence>
<dbReference type="EMBL" id="JAENGZ010000470">
    <property type="protein sequence ID" value="KAG6958734.1"/>
    <property type="molecule type" value="Genomic_DNA"/>
</dbReference>
<proteinExistence type="inferred from homology"/>
<dbReference type="GO" id="GO:0004650">
    <property type="term" value="F:polygalacturonase activity"/>
    <property type="evidence" value="ECO:0007669"/>
    <property type="project" value="UniProtKB-EC"/>
</dbReference>
<keyword evidence="7 11" id="KW-0326">Glycosidase</keyword>
<sequence length="679" mass="71279">LTKTKSGATIEFTGTTTFGTKTWEGPLVLLSGSDLTVKGSGTLDGQGAWYWKQGTSISRPVFFRLHAVTSSTLSGFTLKNSPFRTFSILNSEKTTISGLTLDSSAGDGTAKNTDGFDLSRNDGVTITGNKIYNQDDCLAMQSSTNTVFSNNYCSGGHGISIGSLGGDSVTSSDTVSGLTVTGNSIVNSVNGIRIKTIIGLQGLVSNAKYTNNKLSNVKNAIVIHSDYSKSKGGYTGSATSEVTIQGVTISGLSGTATNLYDIVANAKVVSGWTFSGITRTHQQFLRVNMKVFAHSLVVIALLVAAVNGFDVNLNDYTQQSEASQVGQVSPASQVSDDSPSQVDPLQQDDGCTLSGSYIQGTNVSHCSTVIIDSLSVPAGVTLDLSNVTSGAHIQFQGTTTFGQKLWDGPLLKVKGTNLSVTGPGTLDGQGSWYWPQGQNVTKPVFFKLNRVVNSTLSGFNLVNVPYRTFSIGNSNYTTITGLTLNSTAGNGVAKNTDGFDLSKNDHFTITGNRIYNQDDCLAMQSSTNTVFSNNYCSGGHGISIGSLGGDKQDSSTTVAGLLVKGNTIVNSDNGIRIKTITGLQGLVTNASYIDNKLVNVKHAIVMHSDYNKTKGGYSGIPTSLVNITNIKIDGLSGSATNLYDVVVNPDVVSNWEFKNIAVNATNVGQCSGGPSNVQC</sequence>
<dbReference type="Proteomes" id="UP000688947">
    <property type="component" value="Unassembled WGS sequence"/>
</dbReference>
<keyword evidence="5 11" id="KW-0378">Hydrolase</keyword>
<accession>A0A8T1UCB5</accession>
<evidence type="ECO:0000256" key="5">
    <source>
        <dbReference type="ARBA" id="ARBA00022801"/>
    </source>
</evidence>
<feature type="region of interest" description="Disordered" evidence="12">
    <location>
        <begin position="322"/>
        <end position="346"/>
    </location>
</feature>
<keyword evidence="6" id="KW-1015">Disulfide bond</keyword>
<organism evidence="13 14">
    <name type="scientific">Phytophthora cactorum</name>
    <dbReference type="NCBI Taxonomy" id="29920"/>
    <lineage>
        <taxon>Eukaryota</taxon>
        <taxon>Sar</taxon>
        <taxon>Stramenopiles</taxon>
        <taxon>Oomycota</taxon>
        <taxon>Peronosporomycetes</taxon>
        <taxon>Peronosporales</taxon>
        <taxon>Peronosporaceae</taxon>
        <taxon>Phytophthora</taxon>
    </lineage>
</organism>
<keyword evidence="8" id="KW-0961">Cell wall biogenesis/degradation</keyword>
<dbReference type="InterPro" id="IPR050434">
    <property type="entry name" value="Glycosyl_hydrlase_28"/>
</dbReference>
<feature type="active site" evidence="10">
    <location>
        <position position="540"/>
    </location>
</feature>
<dbReference type="EC" id="3.2.1.15" evidence="2"/>
<dbReference type="VEuPathDB" id="FungiDB:PC110_g20088"/>
<feature type="active site" evidence="10">
    <location>
        <position position="157"/>
    </location>
</feature>
<dbReference type="GO" id="GO:0071555">
    <property type="term" value="P:cell wall organization"/>
    <property type="evidence" value="ECO:0007669"/>
    <property type="project" value="UniProtKB-KW"/>
</dbReference>
<evidence type="ECO:0000313" key="14">
    <source>
        <dbReference type="Proteomes" id="UP000688947"/>
    </source>
</evidence>
<dbReference type="NCBIfam" id="TIGR03804">
    <property type="entry name" value="para_beta_helix"/>
    <property type="match status" value="1"/>
</dbReference>
<dbReference type="GO" id="GO:0005576">
    <property type="term" value="C:extracellular region"/>
    <property type="evidence" value="ECO:0007669"/>
    <property type="project" value="TreeGrafter"/>
</dbReference>